<proteinExistence type="predicted"/>
<name>A0AAV5HRQ8_9ROSI</name>
<protein>
    <submittedName>
        <fullName evidence="1">Uncharacterized protein</fullName>
    </submittedName>
</protein>
<reference evidence="1 2" key="1">
    <citation type="journal article" date="2021" name="Commun. Biol.">
        <title>The genome of Shorea leprosula (Dipterocarpaceae) highlights the ecological relevance of drought in aseasonal tropical rainforests.</title>
        <authorList>
            <person name="Ng K.K.S."/>
            <person name="Kobayashi M.J."/>
            <person name="Fawcett J.A."/>
            <person name="Hatakeyama M."/>
            <person name="Paape T."/>
            <person name="Ng C.H."/>
            <person name="Ang C.C."/>
            <person name="Tnah L.H."/>
            <person name="Lee C.T."/>
            <person name="Nishiyama T."/>
            <person name="Sese J."/>
            <person name="O'Brien M.J."/>
            <person name="Copetti D."/>
            <person name="Mohd Noor M.I."/>
            <person name="Ong R.C."/>
            <person name="Putra M."/>
            <person name="Sireger I.Z."/>
            <person name="Indrioko S."/>
            <person name="Kosugi Y."/>
            <person name="Izuno A."/>
            <person name="Isagi Y."/>
            <person name="Lee S.L."/>
            <person name="Shimizu K.K."/>
        </authorList>
    </citation>
    <scope>NUCLEOTIDE SEQUENCE [LARGE SCALE GENOMIC DNA]</scope>
    <source>
        <strain evidence="1">214</strain>
    </source>
</reference>
<comment type="caution">
    <text evidence="1">The sequence shown here is derived from an EMBL/GenBank/DDBJ whole genome shotgun (WGS) entry which is preliminary data.</text>
</comment>
<dbReference type="EMBL" id="BPVZ01000002">
    <property type="protein sequence ID" value="GKU87700.1"/>
    <property type="molecule type" value="Genomic_DNA"/>
</dbReference>
<organism evidence="1 2">
    <name type="scientific">Rubroshorea leprosula</name>
    <dbReference type="NCBI Taxonomy" id="152421"/>
    <lineage>
        <taxon>Eukaryota</taxon>
        <taxon>Viridiplantae</taxon>
        <taxon>Streptophyta</taxon>
        <taxon>Embryophyta</taxon>
        <taxon>Tracheophyta</taxon>
        <taxon>Spermatophyta</taxon>
        <taxon>Magnoliopsida</taxon>
        <taxon>eudicotyledons</taxon>
        <taxon>Gunneridae</taxon>
        <taxon>Pentapetalae</taxon>
        <taxon>rosids</taxon>
        <taxon>malvids</taxon>
        <taxon>Malvales</taxon>
        <taxon>Dipterocarpaceae</taxon>
        <taxon>Rubroshorea</taxon>
    </lineage>
</organism>
<evidence type="ECO:0000313" key="2">
    <source>
        <dbReference type="Proteomes" id="UP001054252"/>
    </source>
</evidence>
<dbReference type="Proteomes" id="UP001054252">
    <property type="component" value="Unassembled WGS sequence"/>
</dbReference>
<accession>A0AAV5HRQ8</accession>
<evidence type="ECO:0000313" key="1">
    <source>
        <dbReference type="EMBL" id="GKU87700.1"/>
    </source>
</evidence>
<gene>
    <name evidence="1" type="ORF">SLEP1_g2059</name>
</gene>
<sequence>MQRHRGITGVIITVYVESSRVRSLRPIQKTKQIRSHAGDRQAQILAYAQELRRGRDGGQKCSSPQAKKWKWATAPLRLKMPWTWKYQRLACDSEADKGINQRRRKRSGRNHNKFWRKLKRMLRRLTHGWQCYKN</sequence>
<keyword evidence="2" id="KW-1185">Reference proteome</keyword>
<dbReference type="AlphaFoldDB" id="A0AAV5HRQ8"/>